<sequence>MRRKVTTNTPQPCQRSILFKVTIQSCGMMM</sequence>
<dbReference type="EMBL" id="GBXM01061424">
    <property type="protein sequence ID" value="JAH47153.1"/>
    <property type="molecule type" value="Transcribed_RNA"/>
</dbReference>
<accession>A0A0E9T3E3</accession>
<reference evidence="1" key="2">
    <citation type="journal article" date="2015" name="Fish Shellfish Immunol.">
        <title>Early steps in the European eel (Anguilla anguilla)-Vibrio vulnificus interaction in the gills: Role of the RtxA13 toxin.</title>
        <authorList>
            <person name="Callol A."/>
            <person name="Pajuelo D."/>
            <person name="Ebbesson L."/>
            <person name="Teles M."/>
            <person name="MacKenzie S."/>
            <person name="Amaro C."/>
        </authorList>
    </citation>
    <scope>NUCLEOTIDE SEQUENCE</scope>
</reference>
<reference evidence="1" key="1">
    <citation type="submission" date="2014-11" db="EMBL/GenBank/DDBJ databases">
        <authorList>
            <person name="Amaro Gonzalez C."/>
        </authorList>
    </citation>
    <scope>NUCLEOTIDE SEQUENCE</scope>
</reference>
<proteinExistence type="predicted"/>
<organism evidence="1">
    <name type="scientific">Anguilla anguilla</name>
    <name type="common">European freshwater eel</name>
    <name type="synonym">Muraena anguilla</name>
    <dbReference type="NCBI Taxonomy" id="7936"/>
    <lineage>
        <taxon>Eukaryota</taxon>
        <taxon>Metazoa</taxon>
        <taxon>Chordata</taxon>
        <taxon>Craniata</taxon>
        <taxon>Vertebrata</taxon>
        <taxon>Euteleostomi</taxon>
        <taxon>Actinopterygii</taxon>
        <taxon>Neopterygii</taxon>
        <taxon>Teleostei</taxon>
        <taxon>Anguilliformes</taxon>
        <taxon>Anguillidae</taxon>
        <taxon>Anguilla</taxon>
    </lineage>
</organism>
<protein>
    <submittedName>
        <fullName evidence="1">Uncharacterized protein</fullName>
    </submittedName>
</protein>
<evidence type="ECO:0000313" key="1">
    <source>
        <dbReference type="EMBL" id="JAH47153.1"/>
    </source>
</evidence>
<dbReference type="AlphaFoldDB" id="A0A0E9T3E3"/>
<name>A0A0E9T3E3_ANGAN</name>